<keyword evidence="5" id="KW-1185">Reference proteome</keyword>
<comment type="caution">
    <text evidence="4">The sequence shown here is derived from an EMBL/GenBank/DDBJ whole genome shotgun (WGS) entry which is preliminary data.</text>
</comment>
<evidence type="ECO:0000256" key="1">
    <source>
        <dbReference type="PROSITE-ProRule" id="PRU00723"/>
    </source>
</evidence>
<dbReference type="PROSITE" id="PS50103">
    <property type="entry name" value="ZF_C3H1"/>
    <property type="match status" value="1"/>
</dbReference>
<name>A0A8K0KZI3_9PEZI</name>
<feature type="region of interest" description="Disordered" evidence="2">
    <location>
        <begin position="126"/>
        <end position="155"/>
    </location>
</feature>
<evidence type="ECO:0000313" key="4">
    <source>
        <dbReference type="EMBL" id="KAG8624745.1"/>
    </source>
</evidence>
<reference evidence="4" key="1">
    <citation type="submission" date="2021-07" db="EMBL/GenBank/DDBJ databases">
        <title>Elsinoe batatas strain:CRI-CJ2 Genome sequencing and assembly.</title>
        <authorList>
            <person name="Huang L."/>
        </authorList>
    </citation>
    <scope>NUCLEOTIDE SEQUENCE</scope>
    <source>
        <strain evidence="4">CRI-CJ2</strain>
    </source>
</reference>
<organism evidence="4 5">
    <name type="scientific">Elsinoe batatas</name>
    <dbReference type="NCBI Taxonomy" id="2601811"/>
    <lineage>
        <taxon>Eukaryota</taxon>
        <taxon>Fungi</taxon>
        <taxon>Dikarya</taxon>
        <taxon>Ascomycota</taxon>
        <taxon>Pezizomycotina</taxon>
        <taxon>Dothideomycetes</taxon>
        <taxon>Dothideomycetidae</taxon>
        <taxon>Myriangiales</taxon>
        <taxon>Elsinoaceae</taxon>
        <taxon>Elsinoe</taxon>
    </lineage>
</organism>
<accession>A0A8K0KZI3</accession>
<feature type="zinc finger region" description="C3H1-type" evidence="1">
    <location>
        <begin position="18"/>
        <end position="45"/>
    </location>
</feature>
<gene>
    <name evidence="4" type="ORF">KVT40_007812</name>
</gene>
<feature type="region of interest" description="Disordered" evidence="2">
    <location>
        <begin position="206"/>
        <end position="255"/>
    </location>
</feature>
<evidence type="ECO:0000313" key="5">
    <source>
        <dbReference type="Proteomes" id="UP000809789"/>
    </source>
</evidence>
<feature type="domain" description="C3H1-type" evidence="3">
    <location>
        <begin position="18"/>
        <end position="45"/>
    </location>
</feature>
<dbReference type="EMBL" id="JAESVG020000009">
    <property type="protein sequence ID" value="KAG8624745.1"/>
    <property type="molecule type" value="Genomic_DNA"/>
</dbReference>
<feature type="region of interest" description="Disordered" evidence="2">
    <location>
        <begin position="347"/>
        <end position="463"/>
    </location>
</feature>
<sequence length="463" mass="50620">MDSLFDNIANDEGVKTHEGPQKSCQDWPLGECHRGDECGFAHHPNLDPALYKESSDSFKMPTERRQACLRCLQGFKKCDKKDRGGLNDPCSECRHFGGDRVKCVLSDSSYNDEAWRAMLNRESHGFTIKRPPGRLEPPAQRPNKPKPAPKPMPLANLKAGWTGSTQQELLNEPLIVPDSFFDCPRAHLVPPGMSAREMKLNRYLAIDKRKREDERETTTPPAADDAVQSSSYSNTPPGHTQQPAVGPSLPGASIPGHMVQVQVPAPDPVRGPVIGTWINHQSGVQTHYFGDGSFFGTPPVPTNMAGAVPGLLSWPAGGYHQAFPTTFVPPAPAHPAFLGASPHVPARTEVSQGQRPQIPPAKRSRQQHWNLPLRASYAPRAATSGETQQHARAPVATEPVDNPQPEGRFDMELDTSDGWEQGPSPDVTDMTGNLQLDCHEEVDDGESPPPWAMDDAEPLASRD</sequence>
<evidence type="ECO:0000259" key="3">
    <source>
        <dbReference type="PROSITE" id="PS50103"/>
    </source>
</evidence>
<dbReference type="AlphaFoldDB" id="A0A8K0KZI3"/>
<feature type="compositionally biased region" description="Polar residues" evidence="2">
    <location>
        <begin position="227"/>
        <end position="243"/>
    </location>
</feature>
<dbReference type="OrthoDB" id="3943685at2759"/>
<evidence type="ECO:0000256" key="2">
    <source>
        <dbReference type="SAM" id="MobiDB-lite"/>
    </source>
</evidence>
<dbReference type="GO" id="GO:0008270">
    <property type="term" value="F:zinc ion binding"/>
    <property type="evidence" value="ECO:0007669"/>
    <property type="project" value="UniProtKB-KW"/>
</dbReference>
<feature type="region of interest" description="Disordered" evidence="2">
    <location>
        <begin position="1"/>
        <end position="22"/>
    </location>
</feature>
<proteinExistence type="predicted"/>
<keyword evidence="1" id="KW-0862">Zinc</keyword>
<protein>
    <recommendedName>
        <fullName evidence="3">C3H1-type domain-containing protein</fullName>
    </recommendedName>
</protein>
<feature type="compositionally biased region" description="Basic and acidic residues" evidence="2">
    <location>
        <begin position="206"/>
        <end position="217"/>
    </location>
</feature>
<dbReference type="InterPro" id="IPR000571">
    <property type="entry name" value="Znf_CCCH"/>
</dbReference>
<keyword evidence="1" id="KW-0479">Metal-binding</keyword>
<dbReference type="Proteomes" id="UP000809789">
    <property type="component" value="Unassembled WGS sequence"/>
</dbReference>
<keyword evidence="1" id="KW-0863">Zinc-finger</keyword>